<evidence type="ECO:0000256" key="1">
    <source>
        <dbReference type="ARBA" id="ARBA00010838"/>
    </source>
</evidence>
<protein>
    <submittedName>
        <fullName evidence="3">Uncharacterized protein</fullName>
    </submittedName>
</protein>
<keyword evidence="4" id="KW-1185">Reference proteome</keyword>
<feature type="non-terminal residue" evidence="3">
    <location>
        <position position="1"/>
    </location>
</feature>
<sequence>VAVDSYHSYKLSGGINHEGIDSYNNLIIEVLANAFVTLFHWDLPQSLEDEYGRFLSPRIVNKTLFHNTSPTCCSFSCG</sequence>
<dbReference type="PANTHER" id="PTHR10353:SF273">
    <property type="entry name" value="GLYCOSIDE HYDROLASE FAMILY 1 PROTEIN"/>
    <property type="match status" value="1"/>
</dbReference>
<dbReference type="Gene3D" id="3.20.20.80">
    <property type="entry name" value="Glycosidases"/>
    <property type="match status" value="1"/>
</dbReference>
<dbReference type="OrthoDB" id="65569at2759"/>
<dbReference type="GO" id="GO:0008422">
    <property type="term" value="F:beta-glucosidase activity"/>
    <property type="evidence" value="ECO:0007669"/>
    <property type="project" value="TreeGrafter"/>
</dbReference>
<dbReference type="EMBL" id="AP015040">
    <property type="protein sequence ID" value="BAT92459.1"/>
    <property type="molecule type" value="Genomic_DNA"/>
</dbReference>
<dbReference type="Proteomes" id="UP000291084">
    <property type="component" value="Chromosome 7"/>
</dbReference>
<dbReference type="InterPro" id="IPR017853">
    <property type="entry name" value="GH"/>
</dbReference>
<dbReference type="AlphaFoldDB" id="A0A0S3SI40"/>
<evidence type="ECO:0000313" key="3">
    <source>
        <dbReference type="EMBL" id="BAT92459.1"/>
    </source>
</evidence>
<evidence type="ECO:0000313" key="4">
    <source>
        <dbReference type="Proteomes" id="UP000291084"/>
    </source>
</evidence>
<comment type="similarity">
    <text evidence="1 2">Belongs to the glycosyl hydrolase 1 family.</text>
</comment>
<dbReference type="PANTHER" id="PTHR10353">
    <property type="entry name" value="GLYCOSYL HYDROLASE"/>
    <property type="match status" value="1"/>
</dbReference>
<name>A0A0S3SI40_PHAAN</name>
<dbReference type="SUPFAM" id="SSF51445">
    <property type="entry name" value="(Trans)glycosidases"/>
    <property type="match status" value="1"/>
</dbReference>
<proteinExistence type="inferred from homology"/>
<gene>
    <name evidence="3" type="primary">Vigan.07G118700</name>
    <name evidence="3" type="ORF">VIGAN_07118700</name>
</gene>
<organism evidence="3 4">
    <name type="scientific">Vigna angularis var. angularis</name>
    <dbReference type="NCBI Taxonomy" id="157739"/>
    <lineage>
        <taxon>Eukaryota</taxon>
        <taxon>Viridiplantae</taxon>
        <taxon>Streptophyta</taxon>
        <taxon>Embryophyta</taxon>
        <taxon>Tracheophyta</taxon>
        <taxon>Spermatophyta</taxon>
        <taxon>Magnoliopsida</taxon>
        <taxon>eudicotyledons</taxon>
        <taxon>Gunneridae</taxon>
        <taxon>Pentapetalae</taxon>
        <taxon>rosids</taxon>
        <taxon>fabids</taxon>
        <taxon>Fabales</taxon>
        <taxon>Fabaceae</taxon>
        <taxon>Papilionoideae</taxon>
        <taxon>50 kb inversion clade</taxon>
        <taxon>NPAAA clade</taxon>
        <taxon>indigoferoid/millettioid clade</taxon>
        <taxon>Phaseoleae</taxon>
        <taxon>Vigna</taxon>
    </lineage>
</organism>
<dbReference type="GO" id="GO:0005975">
    <property type="term" value="P:carbohydrate metabolic process"/>
    <property type="evidence" value="ECO:0007669"/>
    <property type="project" value="InterPro"/>
</dbReference>
<reference evidence="3 4" key="1">
    <citation type="journal article" date="2015" name="Sci. Rep.">
        <title>The power of single molecule real-time sequencing technology in the de novo assembly of a eukaryotic genome.</title>
        <authorList>
            <person name="Sakai H."/>
            <person name="Naito K."/>
            <person name="Ogiso-Tanaka E."/>
            <person name="Takahashi Y."/>
            <person name="Iseki K."/>
            <person name="Muto C."/>
            <person name="Satou K."/>
            <person name="Teruya K."/>
            <person name="Shiroma A."/>
            <person name="Shimoji M."/>
            <person name="Hirano T."/>
            <person name="Itoh T."/>
            <person name="Kaga A."/>
            <person name="Tomooka N."/>
        </authorList>
    </citation>
    <scope>NUCLEOTIDE SEQUENCE [LARGE SCALE GENOMIC DNA]</scope>
    <source>
        <strain evidence="4">cv. Shumari</strain>
    </source>
</reference>
<dbReference type="Pfam" id="PF00232">
    <property type="entry name" value="Glyco_hydro_1"/>
    <property type="match status" value="1"/>
</dbReference>
<accession>A0A0S3SI40</accession>
<evidence type="ECO:0000256" key="2">
    <source>
        <dbReference type="RuleBase" id="RU003690"/>
    </source>
</evidence>
<dbReference type="InterPro" id="IPR001360">
    <property type="entry name" value="Glyco_hydro_1"/>
</dbReference>